<keyword evidence="3 9" id="KW-0813">Transport</keyword>
<organism evidence="11">
    <name type="scientific">Desulfatirhabdium butyrativorans</name>
    <dbReference type="NCBI Taxonomy" id="340467"/>
    <lineage>
        <taxon>Bacteria</taxon>
        <taxon>Pseudomonadati</taxon>
        <taxon>Thermodesulfobacteriota</taxon>
        <taxon>Desulfobacteria</taxon>
        <taxon>Desulfobacterales</taxon>
        <taxon>Desulfatirhabdiaceae</taxon>
        <taxon>Desulfatirhabdium</taxon>
    </lineage>
</organism>
<evidence type="ECO:0000256" key="2">
    <source>
        <dbReference type="ARBA" id="ARBA00003532"/>
    </source>
</evidence>
<evidence type="ECO:0000256" key="8">
    <source>
        <dbReference type="ARBA" id="ARBA00023014"/>
    </source>
</evidence>
<comment type="cofactor">
    <cofactor evidence="1">
        <name>[4Fe-4S] cluster</name>
        <dbReference type="ChEBI" id="CHEBI:49883"/>
    </cofactor>
</comment>
<gene>
    <name evidence="11" type="ORF">ENS29_09840</name>
</gene>
<keyword evidence="5 9" id="KW-0479">Metal-binding</keyword>
<dbReference type="InterPro" id="IPR001080">
    <property type="entry name" value="3Fe4S_ferredoxin"/>
</dbReference>
<accession>A0A7C4MQL3</accession>
<evidence type="ECO:0000256" key="1">
    <source>
        <dbReference type="ARBA" id="ARBA00001966"/>
    </source>
</evidence>
<reference evidence="11" key="1">
    <citation type="journal article" date="2020" name="mSystems">
        <title>Genome- and Community-Level Interaction Insights into Carbon Utilization and Element Cycling Functions of Hydrothermarchaeota in Hydrothermal Sediment.</title>
        <authorList>
            <person name="Zhou Z."/>
            <person name="Liu Y."/>
            <person name="Xu W."/>
            <person name="Pan J."/>
            <person name="Luo Z.H."/>
            <person name="Li M."/>
        </authorList>
    </citation>
    <scope>NUCLEOTIDE SEQUENCE [LARGE SCALE GENOMIC DNA]</scope>
    <source>
        <strain evidence="11">SpSt-477</strain>
    </source>
</reference>
<keyword evidence="8 9" id="KW-0411">Iron-sulfur</keyword>
<dbReference type="GO" id="GO:0009055">
    <property type="term" value="F:electron transfer activity"/>
    <property type="evidence" value="ECO:0007669"/>
    <property type="project" value="UniProtKB-UniRule"/>
</dbReference>
<sequence length="65" mass="7184">MEHSQKPIVDLSDCILCGVCVDVAPMVFRMNASGFIEVIDLDTYPEEPVNDAIRNCPGRCIEWGA</sequence>
<dbReference type="Pfam" id="PF13370">
    <property type="entry name" value="Fer4_13"/>
    <property type="match status" value="1"/>
</dbReference>
<evidence type="ECO:0000256" key="4">
    <source>
        <dbReference type="ARBA" id="ARBA00022485"/>
    </source>
</evidence>
<evidence type="ECO:0000256" key="3">
    <source>
        <dbReference type="ARBA" id="ARBA00022448"/>
    </source>
</evidence>
<dbReference type="PROSITE" id="PS51379">
    <property type="entry name" value="4FE4S_FER_2"/>
    <property type="match status" value="1"/>
</dbReference>
<keyword evidence="6 9" id="KW-0249">Electron transport</keyword>
<feature type="domain" description="4Fe-4S ferredoxin-type" evidence="10">
    <location>
        <begin position="5"/>
        <end position="33"/>
    </location>
</feature>
<evidence type="ECO:0000256" key="7">
    <source>
        <dbReference type="ARBA" id="ARBA00023004"/>
    </source>
</evidence>
<evidence type="ECO:0000256" key="9">
    <source>
        <dbReference type="RuleBase" id="RU368020"/>
    </source>
</evidence>
<dbReference type="PRINTS" id="PR00352">
    <property type="entry name" value="3FE4SFRDOXIN"/>
</dbReference>
<name>A0A7C4MQL3_9BACT</name>
<keyword evidence="4" id="KW-0004">4Fe-4S</keyword>
<keyword evidence="7 9" id="KW-0408">Iron</keyword>
<dbReference type="Gene3D" id="3.30.70.20">
    <property type="match status" value="1"/>
</dbReference>
<dbReference type="GO" id="GO:0005506">
    <property type="term" value="F:iron ion binding"/>
    <property type="evidence" value="ECO:0007669"/>
    <property type="project" value="UniProtKB-UniRule"/>
</dbReference>
<dbReference type="PANTHER" id="PTHR39163:SF1">
    <property type="entry name" value="FERREDOXIN"/>
    <property type="match status" value="1"/>
</dbReference>
<comment type="function">
    <text evidence="2 9">Ferredoxins are iron-sulfur proteins that transfer electrons in a wide variety of metabolic reactions.</text>
</comment>
<dbReference type="PANTHER" id="PTHR39163">
    <property type="entry name" value="FERREDOXIN"/>
    <property type="match status" value="1"/>
</dbReference>
<evidence type="ECO:0000256" key="5">
    <source>
        <dbReference type="ARBA" id="ARBA00022723"/>
    </source>
</evidence>
<dbReference type="GO" id="GO:0051539">
    <property type="term" value="F:4 iron, 4 sulfur cluster binding"/>
    <property type="evidence" value="ECO:0007669"/>
    <property type="project" value="UniProtKB-KW"/>
</dbReference>
<dbReference type="SUPFAM" id="SSF54862">
    <property type="entry name" value="4Fe-4S ferredoxins"/>
    <property type="match status" value="1"/>
</dbReference>
<proteinExistence type="predicted"/>
<evidence type="ECO:0000259" key="10">
    <source>
        <dbReference type="PROSITE" id="PS51379"/>
    </source>
</evidence>
<evidence type="ECO:0000313" key="11">
    <source>
        <dbReference type="EMBL" id="HGU33144.1"/>
    </source>
</evidence>
<comment type="caution">
    <text evidence="11">The sequence shown here is derived from an EMBL/GenBank/DDBJ whole genome shotgun (WGS) entry which is preliminary data.</text>
</comment>
<dbReference type="AlphaFoldDB" id="A0A7C4MQL3"/>
<protein>
    <recommendedName>
        <fullName evidence="9">Ferredoxin</fullName>
    </recommendedName>
</protein>
<evidence type="ECO:0000256" key="6">
    <source>
        <dbReference type="ARBA" id="ARBA00022982"/>
    </source>
</evidence>
<dbReference type="InterPro" id="IPR052395">
    <property type="entry name" value="ET_Ferredoxin"/>
</dbReference>
<dbReference type="EMBL" id="DSUH01000230">
    <property type="protein sequence ID" value="HGU33144.1"/>
    <property type="molecule type" value="Genomic_DNA"/>
</dbReference>
<dbReference type="InterPro" id="IPR017896">
    <property type="entry name" value="4Fe4S_Fe-S-bd"/>
</dbReference>